<dbReference type="InterPro" id="IPR001650">
    <property type="entry name" value="Helicase_C-like"/>
</dbReference>
<dbReference type="Gene3D" id="3.40.50.300">
    <property type="entry name" value="P-loop containing nucleotide triphosphate hydrolases"/>
    <property type="match status" value="2"/>
</dbReference>
<evidence type="ECO:0000256" key="3">
    <source>
        <dbReference type="ARBA" id="ARBA00022840"/>
    </source>
</evidence>
<keyword evidence="3" id="KW-0067">ATP-binding</keyword>
<name>A0ABN8LK58_9CNID</name>
<comment type="caution">
    <text evidence="10">The sequence shown here is derived from an EMBL/GenBank/DDBJ whole genome shotgun (WGS) entry which is preliminary data.</text>
</comment>
<evidence type="ECO:0000256" key="2">
    <source>
        <dbReference type="ARBA" id="ARBA00022741"/>
    </source>
</evidence>
<dbReference type="InterPro" id="IPR011545">
    <property type="entry name" value="DEAD/DEAH_box_helicase_dom"/>
</dbReference>
<dbReference type="InterPro" id="IPR027417">
    <property type="entry name" value="P-loop_NTPase"/>
</dbReference>
<evidence type="ECO:0000256" key="5">
    <source>
        <dbReference type="ARBA" id="ARBA00023235"/>
    </source>
</evidence>
<dbReference type="PROSITE" id="PS51194">
    <property type="entry name" value="HELICASE_CTER"/>
    <property type="match status" value="1"/>
</dbReference>
<gene>
    <name evidence="10" type="ORF">PEVE_00022585</name>
</gene>
<keyword evidence="11" id="KW-1185">Reference proteome</keyword>
<organism evidence="10 11">
    <name type="scientific">Porites evermanni</name>
    <dbReference type="NCBI Taxonomy" id="104178"/>
    <lineage>
        <taxon>Eukaryota</taxon>
        <taxon>Metazoa</taxon>
        <taxon>Cnidaria</taxon>
        <taxon>Anthozoa</taxon>
        <taxon>Hexacorallia</taxon>
        <taxon>Scleractinia</taxon>
        <taxon>Fungiina</taxon>
        <taxon>Poritidae</taxon>
        <taxon>Porites</taxon>
    </lineage>
</organism>
<keyword evidence="4" id="KW-0238">DNA-binding</keyword>
<feature type="domain" description="Helicase C-terminal" evidence="9">
    <location>
        <begin position="87"/>
        <end position="268"/>
    </location>
</feature>
<proteinExistence type="inferred from homology"/>
<evidence type="ECO:0000313" key="11">
    <source>
        <dbReference type="Proteomes" id="UP001159427"/>
    </source>
</evidence>
<protein>
    <recommendedName>
        <fullName evidence="7">DNA 3'-5' helicase</fullName>
        <ecNumber evidence="7">5.6.2.4</ecNumber>
    </recommendedName>
    <alternativeName>
        <fullName evidence="8">DNA 3'-5' helicase Q1</fullName>
    </alternativeName>
</protein>
<evidence type="ECO:0000256" key="4">
    <source>
        <dbReference type="ARBA" id="ARBA00023125"/>
    </source>
</evidence>
<dbReference type="EC" id="5.6.2.4" evidence="7"/>
<dbReference type="EMBL" id="CALNXI010000030">
    <property type="protein sequence ID" value="CAH3015887.1"/>
    <property type="molecule type" value="Genomic_DNA"/>
</dbReference>
<sequence>MFWQFCLLAATGYGKSLIYQMLPPVLNFVDFGAEEKKATVIVISPLNALIRDQIVKMRESGLSVCVLRGDRVDTEDGGDEEISLEVPVEMLTSAHFDLIFTHPEVLVDNRKVSKLLKTTSFKEKIKAIVVDEAHLVIDCSELGNEQYEPIDAPKLARNRLFTQYHAQYPEHERKRIVDELIQGKSKLRIIFATVAFGIGLDISNIRHVLHIGVPYSMEEYFQEAGRAGKQLSDVMRNYVQEKKCKREMILNYFGFKAPSRSGSLHECCDFHQNMCDCDDCVISSIPSILEEAGIQDDETTSAEASASTSLTLPPALEEKLREELHVYRFSLPGTGRTSVGGTSLSSGITLDLVDQIVKNIHQLTSVEKIEATLPIFSRRNAIAIWEIVQKYI</sequence>
<dbReference type="Pfam" id="PF00270">
    <property type="entry name" value="DEAD"/>
    <property type="match status" value="1"/>
</dbReference>
<dbReference type="PANTHER" id="PTHR13710:SF105">
    <property type="entry name" value="ATP-DEPENDENT DNA HELICASE Q1"/>
    <property type="match status" value="1"/>
</dbReference>
<reference evidence="10 11" key="1">
    <citation type="submission" date="2022-05" db="EMBL/GenBank/DDBJ databases">
        <authorList>
            <consortium name="Genoscope - CEA"/>
            <person name="William W."/>
        </authorList>
    </citation>
    <scope>NUCLEOTIDE SEQUENCE [LARGE SCALE GENOMIC DNA]</scope>
</reference>
<dbReference type="SMART" id="SM00490">
    <property type="entry name" value="HELICc"/>
    <property type="match status" value="1"/>
</dbReference>
<evidence type="ECO:0000256" key="7">
    <source>
        <dbReference type="ARBA" id="ARBA00034808"/>
    </source>
</evidence>
<dbReference type="PANTHER" id="PTHR13710">
    <property type="entry name" value="DNA HELICASE RECQ FAMILY MEMBER"/>
    <property type="match status" value="1"/>
</dbReference>
<accession>A0ABN8LK58</accession>
<comment type="catalytic activity">
    <reaction evidence="6">
        <text>Couples ATP hydrolysis with the unwinding of duplex DNA by translocating in the 3'-5' direction.</text>
        <dbReference type="EC" id="5.6.2.4"/>
    </reaction>
</comment>
<dbReference type="SUPFAM" id="SSF52540">
    <property type="entry name" value="P-loop containing nucleoside triphosphate hydrolases"/>
    <property type="match status" value="1"/>
</dbReference>
<comment type="similarity">
    <text evidence="1">Belongs to the helicase family. RecQ subfamily.</text>
</comment>
<keyword evidence="5" id="KW-0413">Isomerase</keyword>
<dbReference type="Pfam" id="PF00271">
    <property type="entry name" value="Helicase_C"/>
    <property type="match status" value="1"/>
</dbReference>
<evidence type="ECO:0000256" key="1">
    <source>
        <dbReference type="ARBA" id="ARBA00005446"/>
    </source>
</evidence>
<keyword evidence="2" id="KW-0547">Nucleotide-binding</keyword>
<evidence type="ECO:0000259" key="9">
    <source>
        <dbReference type="PROSITE" id="PS51194"/>
    </source>
</evidence>
<evidence type="ECO:0000313" key="10">
    <source>
        <dbReference type="EMBL" id="CAH3015887.1"/>
    </source>
</evidence>
<evidence type="ECO:0000256" key="8">
    <source>
        <dbReference type="ARBA" id="ARBA00044566"/>
    </source>
</evidence>
<evidence type="ECO:0000256" key="6">
    <source>
        <dbReference type="ARBA" id="ARBA00034617"/>
    </source>
</evidence>
<dbReference type="Proteomes" id="UP001159427">
    <property type="component" value="Unassembled WGS sequence"/>
</dbReference>